<organism evidence="2">
    <name type="scientific">Amblyomma triste</name>
    <name type="common">Neotropical tick</name>
    <dbReference type="NCBI Taxonomy" id="251400"/>
    <lineage>
        <taxon>Eukaryota</taxon>
        <taxon>Metazoa</taxon>
        <taxon>Ecdysozoa</taxon>
        <taxon>Arthropoda</taxon>
        <taxon>Chelicerata</taxon>
        <taxon>Arachnida</taxon>
        <taxon>Acari</taxon>
        <taxon>Parasitiformes</taxon>
        <taxon>Ixodida</taxon>
        <taxon>Ixodoidea</taxon>
        <taxon>Ixodidae</taxon>
        <taxon>Amblyomminae</taxon>
        <taxon>Amblyomma</taxon>
    </lineage>
</organism>
<evidence type="ECO:0000256" key="1">
    <source>
        <dbReference type="SAM" id="SignalP"/>
    </source>
</evidence>
<proteinExistence type="evidence at transcript level"/>
<reference evidence="2" key="1">
    <citation type="submission" date="2014-03" db="EMBL/GenBank/DDBJ databases">
        <title>The sialotranscriptome of Amblyomma triste, Amblyomma parvum and Amblyomma cajennense ticks, uncovered by 454-based RNA-seq.</title>
        <authorList>
            <person name="Garcia G.R."/>
            <person name="Gardinassi L.G."/>
            <person name="Ribeiro J.M."/>
            <person name="Anatriello E."/>
            <person name="Ferreira B.R."/>
            <person name="Moreira H.N."/>
            <person name="Mafra C."/>
            <person name="Olegario M.M."/>
            <person name="Szabo P.J."/>
            <person name="Miranda-Santos I.K."/>
            <person name="Maruyama S.R."/>
        </authorList>
    </citation>
    <scope>NUCLEOTIDE SEQUENCE</scope>
    <source>
        <strain evidence="2">Mato Grasso do Sul</strain>
        <tissue evidence="2">Salivary glands</tissue>
    </source>
</reference>
<dbReference type="EMBL" id="GBBM01007218">
    <property type="protein sequence ID" value="JAC28200.1"/>
    <property type="molecule type" value="mRNA"/>
</dbReference>
<accession>A0A023G5M6</accession>
<feature type="chain" id="PRO_5001518277" evidence="1">
    <location>
        <begin position="20"/>
        <end position="231"/>
    </location>
</feature>
<name>A0A023G5M6_AMBTT</name>
<sequence>MQSAAVVPWIVLLATIASSVPSHSLRTTPRPNPCSDQEIQEARAVLREAVQRVSSTLSESVSVPGVSSNGYVLYNGTLSPLRLTDVNVTAQLAVCQENVRHFPFVIAVGTNNQMKGIYEYHYAGNNVTTPEESGRVAVTFTGVSFNGKLTQHLGETQGEGPASRPEVTRVDVTLREYPSFSGIATGPQNPQRSGVPYFDMMQAADRSFVPVFAKLPETHVLPALKAALGIE</sequence>
<evidence type="ECO:0000313" key="2">
    <source>
        <dbReference type="EMBL" id="JAC28200.1"/>
    </source>
</evidence>
<feature type="signal peptide" evidence="1">
    <location>
        <begin position="1"/>
        <end position="19"/>
    </location>
</feature>
<protein>
    <submittedName>
        <fullName evidence="2">Putative secreted protein</fullName>
    </submittedName>
</protein>
<dbReference type="AlphaFoldDB" id="A0A023G5M6"/>
<keyword evidence="1" id="KW-0732">Signal</keyword>